<dbReference type="InterPro" id="IPR042099">
    <property type="entry name" value="ANL_N_sf"/>
</dbReference>
<reference evidence="5" key="1">
    <citation type="submission" date="2025-08" db="UniProtKB">
        <authorList>
            <consortium name="Ensembl"/>
        </authorList>
    </citation>
    <scope>IDENTIFICATION</scope>
</reference>
<dbReference type="Gene3D" id="3.40.50.12780">
    <property type="entry name" value="N-terminal domain of ligase-like"/>
    <property type="match status" value="1"/>
</dbReference>
<dbReference type="PANTHER" id="PTHR43272:SF107">
    <property type="entry name" value="LONG-CHAIN-FATTY-ACID--COA LIGASE 5"/>
    <property type="match status" value="1"/>
</dbReference>
<keyword evidence="2" id="KW-0276">Fatty acid metabolism</keyword>
<proteinExistence type="predicted"/>
<dbReference type="GO" id="GO:0016020">
    <property type="term" value="C:membrane"/>
    <property type="evidence" value="ECO:0007669"/>
    <property type="project" value="TreeGrafter"/>
</dbReference>
<accession>A0A8C2QJP2</accession>
<evidence type="ECO:0000256" key="2">
    <source>
        <dbReference type="ARBA" id="ARBA00022832"/>
    </source>
</evidence>
<evidence type="ECO:0000313" key="5">
    <source>
        <dbReference type="Ensembl" id="ENSCGRP00001017210.1"/>
    </source>
</evidence>
<name>A0A8C2QJP2_CRIGR</name>
<evidence type="ECO:0000256" key="3">
    <source>
        <dbReference type="ARBA" id="ARBA00026121"/>
    </source>
</evidence>
<dbReference type="AlphaFoldDB" id="A0A8C2QJP2"/>
<dbReference type="GO" id="GO:0035338">
    <property type="term" value="P:long-chain fatty-acyl-CoA biosynthetic process"/>
    <property type="evidence" value="ECO:0007669"/>
    <property type="project" value="TreeGrafter"/>
</dbReference>
<dbReference type="OMA" id="EVIIGGY"/>
<dbReference type="EC" id="6.2.1.3" evidence="3"/>
<dbReference type="InterPro" id="IPR000873">
    <property type="entry name" value="AMP-dep_synth/lig_dom"/>
</dbReference>
<dbReference type="GO" id="GO:0010747">
    <property type="term" value="P:positive regulation of long-chain fatty acid import across plasma membrane"/>
    <property type="evidence" value="ECO:0007669"/>
    <property type="project" value="TreeGrafter"/>
</dbReference>
<dbReference type="Proteomes" id="UP000694386">
    <property type="component" value="Unplaced"/>
</dbReference>
<reference evidence="5" key="2">
    <citation type="submission" date="2025-09" db="UniProtKB">
        <authorList>
            <consortium name="Ensembl"/>
        </authorList>
    </citation>
    <scope>IDENTIFICATION</scope>
</reference>
<dbReference type="GO" id="GO:0005739">
    <property type="term" value="C:mitochondrion"/>
    <property type="evidence" value="ECO:0007669"/>
    <property type="project" value="TreeGrafter"/>
</dbReference>
<feature type="domain" description="AMP-dependent synthetase/ligase" evidence="4">
    <location>
        <begin position="24"/>
        <end position="109"/>
    </location>
</feature>
<keyword evidence="2" id="KW-0443">Lipid metabolism</keyword>
<organism evidence="5 6">
    <name type="scientific">Cricetulus griseus</name>
    <name type="common">Chinese hamster</name>
    <name type="synonym">Cricetulus barabensis griseus</name>
    <dbReference type="NCBI Taxonomy" id="10029"/>
    <lineage>
        <taxon>Eukaryota</taxon>
        <taxon>Metazoa</taxon>
        <taxon>Chordata</taxon>
        <taxon>Craniata</taxon>
        <taxon>Vertebrata</taxon>
        <taxon>Euteleostomi</taxon>
        <taxon>Mammalia</taxon>
        <taxon>Eutheria</taxon>
        <taxon>Euarchontoglires</taxon>
        <taxon>Glires</taxon>
        <taxon>Rodentia</taxon>
        <taxon>Myomorpha</taxon>
        <taxon>Muroidea</taxon>
        <taxon>Cricetidae</taxon>
        <taxon>Cricetinae</taxon>
        <taxon>Cricetulus</taxon>
    </lineage>
</organism>
<protein>
    <recommendedName>
        <fullName evidence="3">long-chain-fatty-acid--CoA ligase</fullName>
        <ecNumber evidence="3">6.2.1.3</ecNumber>
    </recommendedName>
</protein>
<dbReference type="Ensembl" id="ENSCGRT00001021454.1">
    <property type="protein sequence ID" value="ENSCGRP00001017210.1"/>
    <property type="gene ID" value="ENSCGRG00001017312.1"/>
</dbReference>
<dbReference type="SUPFAM" id="SSF56801">
    <property type="entry name" value="Acetyl-CoA synthetase-like"/>
    <property type="match status" value="1"/>
</dbReference>
<sequence>MASFERTVCGTSSSFRRSKTAWVGRVTHVIITGATPISTPVLTFFWAALGCVVFEAYGQTECTAGSGHVGTPVACNFVKLEDVADINYFSVNNKGEIFIKGNNVFQGYLKDPEKTQEALDKDGWLHTGDIGGWLPNGTLKIIDWKKNIFKLAQGEYIAPEKIENVYNRSRPVLQVFIHGERVVVPDPDLLSSFAAKFGVKGSFEELVKEAILEDLQKIGKEGGLKSFEQVKSIFVHPEPFSIENGLLMPTLKVKRVELAKFFQTQIKSLYESIQE</sequence>
<dbReference type="GO" id="GO:0047676">
    <property type="term" value="F:arachidonate-CoA ligase activity"/>
    <property type="evidence" value="ECO:0007669"/>
    <property type="project" value="TreeGrafter"/>
</dbReference>
<evidence type="ECO:0000256" key="1">
    <source>
        <dbReference type="ARBA" id="ARBA00022598"/>
    </source>
</evidence>
<evidence type="ECO:0000259" key="4">
    <source>
        <dbReference type="Pfam" id="PF00501"/>
    </source>
</evidence>
<dbReference type="GO" id="GO:0005783">
    <property type="term" value="C:endoplasmic reticulum"/>
    <property type="evidence" value="ECO:0007669"/>
    <property type="project" value="TreeGrafter"/>
</dbReference>
<evidence type="ECO:0000313" key="6">
    <source>
        <dbReference type="Proteomes" id="UP000694386"/>
    </source>
</evidence>
<dbReference type="PANTHER" id="PTHR43272">
    <property type="entry name" value="LONG-CHAIN-FATTY-ACID--COA LIGASE"/>
    <property type="match status" value="1"/>
</dbReference>
<keyword evidence="1" id="KW-0436">Ligase</keyword>
<dbReference type="Pfam" id="PF00501">
    <property type="entry name" value="AMP-binding"/>
    <property type="match status" value="1"/>
</dbReference>